<dbReference type="EMBL" id="CP071696">
    <property type="protein sequence ID" value="QTX04933.1"/>
    <property type="molecule type" value="Genomic_DNA"/>
</dbReference>
<dbReference type="GO" id="GO:0005886">
    <property type="term" value="C:plasma membrane"/>
    <property type="evidence" value="ECO:0007669"/>
    <property type="project" value="UniProtKB-SubCell"/>
</dbReference>
<feature type="transmembrane region" description="Helical" evidence="6">
    <location>
        <begin position="153"/>
        <end position="179"/>
    </location>
</feature>
<dbReference type="KEGG" id="aarc:G127AT_01355"/>
<comment type="subcellular location">
    <subcellularLocation>
        <location evidence="1">Cell membrane</location>
        <topology evidence="1">Multi-pass membrane protein</topology>
    </subcellularLocation>
</comment>
<feature type="transmembrane region" description="Helical" evidence="6">
    <location>
        <begin position="199"/>
        <end position="221"/>
    </location>
</feature>
<dbReference type="AlphaFoldDB" id="A0A975FNW3"/>
<keyword evidence="2" id="KW-1003">Cell membrane</keyword>
<dbReference type="InterPro" id="IPR017039">
    <property type="entry name" value="Virul_fac_BrkB"/>
</dbReference>
<evidence type="ECO:0000256" key="5">
    <source>
        <dbReference type="ARBA" id="ARBA00023136"/>
    </source>
</evidence>
<evidence type="ECO:0000256" key="3">
    <source>
        <dbReference type="ARBA" id="ARBA00022692"/>
    </source>
</evidence>
<keyword evidence="5 6" id="KW-0472">Membrane</keyword>
<sequence length="346" mass="36212">MGERQPNALARGIRTATRWLLARKPVRAYLLYQEHHGAMLADSVAYRALFSVFAGVFLGFAIAGVWLAGNPGAMRALTDALDAAVPGLVGGDGLLDPDSLVRPISLSIAGAIALAGLIGTAIGAVSSLRTALRTIADQPDPKGFFLWTMLRDLLLAVGFGAALAVAALVTVAGTAALGIVFDWLGMSTRSGLFDTGTRAISILVTFAIDTLVVAVMFRVLAGLRPRARSLWAGALLGGLGLTVLQVLSGLFVGGATSNPLLASFASLVALLIWFDFSCQVILIAGAYIVTGVEEEHDRVAARYGASTLELRRLQRAERRATSAAGELAAAREAFDRAEGRAGEPRE</sequence>
<keyword evidence="8" id="KW-1185">Reference proteome</keyword>
<evidence type="ECO:0000256" key="1">
    <source>
        <dbReference type="ARBA" id="ARBA00004651"/>
    </source>
</evidence>
<evidence type="ECO:0000313" key="7">
    <source>
        <dbReference type="EMBL" id="QTX04933.1"/>
    </source>
</evidence>
<dbReference type="RefSeq" id="WP_210899053.1">
    <property type="nucleotide sequence ID" value="NZ_CP071696.1"/>
</dbReference>
<evidence type="ECO:0000256" key="2">
    <source>
        <dbReference type="ARBA" id="ARBA00022475"/>
    </source>
</evidence>
<dbReference type="PIRSF" id="PIRSF035875">
    <property type="entry name" value="RNase_BN"/>
    <property type="match status" value="1"/>
</dbReference>
<name>A0A975FNW3_9MICO</name>
<proteinExistence type="predicted"/>
<evidence type="ECO:0000256" key="6">
    <source>
        <dbReference type="SAM" id="Phobius"/>
    </source>
</evidence>
<feature type="transmembrane region" description="Helical" evidence="6">
    <location>
        <begin position="230"/>
        <end position="252"/>
    </location>
</feature>
<dbReference type="Proteomes" id="UP000671914">
    <property type="component" value="Chromosome"/>
</dbReference>
<evidence type="ECO:0000256" key="4">
    <source>
        <dbReference type="ARBA" id="ARBA00022989"/>
    </source>
</evidence>
<accession>A0A975FNW3</accession>
<dbReference type="Pfam" id="PF03631">
    <property type="entry name" value="Virul_fac_BrkB"/>
    <property type="match status" value="1"/>
</dbReference>
<dbReference type="PANTHER" id="PTHR30213">
    <property type="entry name" value="INNER MEMBRANE PROTEIN YHJD"/>
    <property type="match status" value="1"/>
</dbReference>
<reference evidence="7" key="1">
    <citation type="submission" date="2021-03" db="EMBL/GenBank/DDBJ databases">
        <title>Agromyces archimandritus sp. nov., isolated from the cockroach Archimandrita tessellata.</title>
        <authorList>
            <person name="Guzman J."/>
            <person name="Ortuzar M."/>
            <person name="Poehlein A."/>
            <person name="Daniel R."/>
            <person name="Trujillo M."/>
            <person name="Vilcinskas A."/>
        </authorList>
    </citation>
    <scope>NUCLEOTIDE SEQUENCE</scope>
    <source>
        <strain evidence="7">G127AT</strain>
    </source>
</reference>
<keyword evidence="4 6" id="KW-1133">Transmembrane helix</keyword>
<feature type="transmembrane region" description="Helical" evidence="6">
    <location>
        <begin position="264"/>
        <end position="289"/>
    </location>
</feature>
<gene>
    <name evidence="7" type="ORF">G127AT_01355</name>
</gene>
<dbReference type="PANTHER" id="PTHR30213:SF1">
    <property type="entry name" value="INNER MEMBRANE PROTEIN YHJD"/>
    <property type="match status" value="1"/>
</dbReference>
<protein>
    <submittedName>
        <fullName evidence="7">YihY/virulence factor BrkB family protein</fullName>
    </submittedName>
</protein>
<organism evidence="7 8">
    <name type="scientific">Agromyces archimandritae</name>
    <dbReference type="NCBI Taxonomy" id="2781962"/>
    <lineage>
        <taxon>Bacteria</taxon>
        <taxon>Bacillati</taxon>
        <taxon>Actinomycetota</taxon>
        <taxon>Actinomycetes</taxon>
        <taxon>Micrococcales</taxon>
        <taxon>Microbacteriaceae</taxon>
        <taxon>Agromyces</taxon>
    </lineage>
</organism>
<keyword evidence="3 6" id="KW-0812">Transmembrane</keyword>
<evidence type="ECO:0000313" key="8">
    <source>
        <dbReference type="Proteomes" id="UP000671914"/>
    </source>
</evidence>
<feature type="transmembrane region" description="Helical" evidence="6">
    <location>
        <begin position="48"/>
        <end position="69"/>
    </location>
</feature>
<feature type="transmembrane region" description="Helical" evidence="6">
    <location>
        <begin position="104"/>
        <end position="132"/>
    </location>
</feature>